<keyword evidence="6" id="KW-1133">Transmembrane helix</keyword>
<evidence type="ECO:0000313" key="9">
    <source>
        <dbReference type="Proteomes" id="UP000230580"/>
    </source>
</evidence>
<comment type="caution">
    <text evidence="8">The sequence shown here is derived from an EMBL/GenBank/DDBJ whole genome shotgun (WGS) entry which is preliminary data.</text>
</comment>
<dbReference type="GO" id="GO:0005886">
    <property type="term" value="C:plasma membrane"/>
    <property type="evidence" value="ECO:0007669"/>
    <property type="project" value="UniProtKB-SubCell"/>
</dbReference>
<evidence type="ECO:0000256" key="2">
    <source>
        <dbReference type="ARBA" id="ARBA00022475"/>
    </source>
</evidence>
<dbReference type="Pfam" id="PF00535">
    <property type="entry name" value="Glycos_transf_2"/>
    <property type="match status" value="1"/>
</dbReference>
<dbReference type="Proteomes" id="UP000230580">
    <property type="component" value="Unassembled WGS sequence"/>
</dbReference>
<sequence>MDFDYLPTMLSIIIPTYNEEKYLGRLLRLIRNQFYQPKEIIVADNRSTDKTVSIAKKFGCRVINGGTPAQGRTAGGKAATGDIFLFLDADVVFKGMDFLKRIINDYKSYQNTIATVWFASQERNFLNKFVCWVANLNKKINLIIMKKWRTVIGDYGIFIVCTKSIFDTVGFFPTFSTNNITMEDTLFFRETIKKGAQYRVFPEKIYISGRRLKNKNFFRLLAWGTLCLLIVIGSFFKLRVGRNILRWYEEMRKGR</sequence>
<keyword evidence="4" id="KW-0808">Transferase</keyword>
<accession>A0A2M8F2U5</accession>
<dbReference type="PANTHER" id="PTHR43646:SF2">
    <property type="entry name" value="GLYCOSYLTRANSFERASE 2-LIKE DOMAIN-CONTAINING PROTEIN"/>
    <property type="match status" value="1"/>
</dbReference>
<feature type="domain" description="Glycosyltransferase 2-like" evidence="7">
    <location>
        <begin position="11"/>
        <end position="148"/>
    </location>
</feature>
<evidence type="ECO:0000256" key="4">
    <source>
        <dbReference type="ARBA" id="ARBA00022679"/>
    </source>
</evidence>
<dbReference type="SUPFAM" id="SSF53448">
    <property type="entry name" value="Nucleotide-diphospho-sugar transferases"/>
    <property type="match status" value="1"/>
</dbReference>
<evidence type="ECO:0000256" key="1">
    <source>
        <dbReference type="ARBA" id="ARBA00004236"/>
    </source>
</evidence>
<dbReference type="Gene3D" id="3.90.550.10">
    <property type="entry name" value="Spore Coat Polysaccharide Biosynthesis Protein SpsA, Chain A"/>
    <property type="match status" value="1"/>
</dbReference>
<dbReference type="GO" id="GO:0016757">
    <property type="term" value="F:glycosyltransferase activity"/>
    <property type="evidence" value="ECO:0007669"/>
    <property type="project" value="UniProtKB-KW"/>
</dbReference>
<evidence type="ECO:0000259" key="7">
    <source>
        <dbReference type="Pfam" id="PF00535"/>
    </source>
</evidence>
<keyword evidence="6" id="KW-0812">Transmembrane</keyword>
<keyword evidence="5 6" id="KW-0472">Membrane</keyword>
<keyword evidence="2" id="KW-1003">Cell membrane</keyword>
<dbReference type="EMBL" id="PFRZ01000037">
    <property type="protein sequence ID" value="PJC33598.1"/>
    <property type="molecule type" value="Genomic_DNA"/>
</dbReference>
<keyword evidence="3" id="KW-0328">Glycosyltransferase</keyword>
<comment type="subcellular location">
    <subcellularLocation>
        <location evidence="1">Cell membrane</location>
    </subcellularLocation>
</comment>
<gene>
    <name evidence="8" type="ORF">CO048_02750</name>
</gene>
<reference evidence="9" key="1">
    <citation type="submission" date="2017-09" db="EMBL/GenBank/DDBJ databases">
        <title>Depth-based differentiation of microbial function through sediment-hosted aquifers and enrichment of novel symbionts in the deep terrestrial subsurface.</title>
        <authorList>
            <person name="Probst A.J."/>
            <person name="Ladd B."/>
            <person name="Jarett J.K."/>
            <person name="Geller-Mcgrath D.E."/>
            <person name="Sieber C.M.K."/>
            <person name="Emerson J.B."/>
            <person name="Anantharaman K."/>
            <person name="Thomas B.C."/>
            <person name="Malmstrom R."/>
            <person name="Stieglmeier M."/>
            <person name="Klingl A."/>
            <person name="Woyke T."/>
            <person name="Ryan C.M."/>
            <person name="Banfield J.F."/>
        </authorList>
    </citation>
    <scope>NUCLEOTIDE SEQUENCE [LARGE SCALE GENOMIC DNA]</scope>
</reference>
<dbReference type="InterPro" id="IPR001173">
    <property type="entry name" value="Glyco_trans_2-like"/>
</dbReference>
<name>A0A2M8F2U5_9BACT</name>
<evidence type="ECO:0000256" key="3">
    <source>
        <dbReference type="ARBA" id="ARBA00022676"/>
    </source>
</evidence>
<evidence type="ECO:0000256" key="6">
    <source>
        <dbReference type="SAM" id="Phobius"/>
    </source>
</evidence>
<organism evidence="8 9">
    <name type="scientific">Candidatus Roizmanbacteria bacterium CG_4_9_14_0_2_um_filter_35_15</name>
    <dbReference type="NCBI Taxonomy" id="1974836"/>
    <lineage>
        <taxon>Bacteria</taxon>
        <taxon>Candidatus Roizmaniibacteriota</taxon>
    </lineage>
</organism>
<protein>
    <recommendedName>
        <fullName evidence="7">Glycosyltransferase 2-like domain-containing protein</fullName>
    </recommendedName>
</protein>
<evidence type="ECO:0000313" key="8">
    <source>
        <dbReference type="EMBL" id="PJC33598.1"/>
    </source>
</evidence>
<dbReference type="AlphaFoldDB" id="A0A2M8F2U5"/>
<dbReference type="PANTHER" id="PTHR43646">
    <property type="entry name" value="GLYCOSYLTRANSFERASE"/>
    <property type="match status" value="1"/>
</dbReference>
<evidence type="ECO:0000256" key="5">
    <source>
        <dbReference type="ARBA" id="ARBA00023136"/>
    </source>
</evidence>
<feature type="transmembrane region" description="Helical" evidence="6">
    <location>
        <begin position="217"/>
        <end position="236"/>
    </location>
</feature>
<proteinExistence type="predicted"/>
<dbReference type="InterPro" id="IPR029044">
    <property type="entry name" value="Nucleotide-diphossugar_trans"/>
</dbReference>